<accession>K7MVS4</accession>
<organism evidence="2">
    <name type="scientific">Glycine max</name>
    <name type="common">Soybean</name>
    <name type="synonym">Glycine hispida</name>
    <dbReference type="NCBI Taxonomy" id="3847"/>
    <lineage>
        <taxon>Eukaryota</taxon>
        <taxon>Viridiplantae</taxon>
        <taxon>Streptophyta</taxon>
        <taxon>Embryophyta</taxon>
        <taxon>Tracheophyta</taxon>
        <taxon>Spermatophyta</taxon>
        <taxon>Magnoliopsida</taxon>
        <taxon>eudicotyledons</taxon>
        <taxon>Gunneridae</taxon>
        <taxon>Pentapetalae</taxon>
        <taxon>rosids</taxon>
        <taxon>fabids</taxon>
        <taxon>Fabales</taxon>
        <taxon>Fabaceae</taxon>
        <taxon>Papilionoideae</taxon>
        <taxon>50 kb inversion clade</taxon>
        <taxon>NPAAA clade</taxon>
        <taxon>indigoferoid/millettioid clade</taxon>
        <taxon>Phaseoleae</taxon>
        <taxon>Glycine</taxon>
        <taxon>Glycine subgen. Soja</taxon>
    </lineage>
</organism>
<dbReference type="Proteomes" id="UP000008827">
    <property type="component" value="Chromosome 19"/>
</dbReference>
<dbReference type="Gramene" id="KRG93278">
    <property type="protein sequence ID" value="KRG93278"/>
    <property type="gene ID" value="GLYMA_19G007100"/>
</dbReference>
<dbReference type="EnsemblPlants" id="KRG93278">
    <property type="protein sequence ID" value="KRG93278"/>
    <property type="gene ID" value="GLYMA_19G007100"/>
</dbReference>
<dbReference type="HOGENOM" id="CLU_2745070_0_0_1"/>
<sequence>MLFFFLMEKEHGALFQLLAALFLFVSVHETRNHAIINYKYKDTGYIIKLNQDHRNFGKFNSIILSRLFLFI</sequence>
<dbReference type="PaxDb" id="3847-GLYMA19G00985.1"/>
<evidence type="ECO:0000313" key="2">
    <source>
        <dbReference type="EnsemblPlants" id="KRG93278"/>
    </source>
</evidence>
<protein>
    <submittedName>
        <fullName evidence="1 2">Uncharacterized protein</fullName>
    </submittedName>
</protein>
<evidence type="ECO:0000313" key="3">
    <source>
        <dbReference type="Proteomes" id="UP000008827"/>
    </source>
</evidence>
<reference evidence="1 2" key="1">
    <citation type="journal article" date="2010" name="Nature">
        <title>Genome sequence of the palaeopolyploid soybean.</title>
        <authorList>
            <person name="Schmutz J."/>
            <person name="Cannon S.B."/>
            <person name="Schlueter J."/>
            <person name="Ma J."/>
            <person name="Mitros T."/>
            <person name="Nelson W."/>
            <person name="Hyten D.L."/>
            <person name="Song Q."/>
            <person name="Thelen J.J."/>
            <person name="Cheng J."/>
            <person name="Xu D."/>
            <person name="Hellsten U."/>
            <person name="May G.D."/>
            <person name="Yu Y."/>
            <person name="Sakurai T."/>
            <person name="Umezawa T."/>
            <person name="Bhattacharyya M.K."/>
            <person name="Sandhu D."/>
            <person name="Valliyodan B."/>
            <person name="Lindquist E."/>
            <person name="Peto M."/>
            <person name="Grant D."/>
            <person name="Shu S."/>
            <person name="Goodstein D."/>
            <person name="Barry K."/>
            <person name="Futrell-Griggs M."/>
            <person name="Abernathy B."/>
            <person name="Du J."/>
            <person name="Tian Z."/>
            <person name="Zhu L."/>
            <person name="Gill N."/>
            <person name="Joshi T."/>
            <person name="Libault M."/>
            <person name="Sethuraman A."/>
            <person name="Zhang X.-C."/>
            <person name="Shinozaki K."/>
            <person name="Nguyen H.T."/>
            <person name="Wing R.A."/>
            <person name="Cregan P."/>
            <person name="Specht J."/>
            <person name="Grimwood J."/>
            <person name="Rokhsar D."/>
            <person name="Stacey G."/>
            <person name="Shoemaker R.C."/>
            <person name="Jackson S.A."/>
        </authorList>
    </citation>
    <scope>NUCLEOTIDE SEQUENCE [LARGE SCALE GENOMIC DNA]</scope>
    <source>
        <strain evidence="2">cv. Williams 82</strain>
        <tissue evidence="1">Callus</tissue>
    </source>
</reference>
<proteinExistence type="predicted"/>
<reference evidence="1" key="3">
    <citation type="submission" date="2018-07" db="EMBL/GenBank/DDBJ databases">
        <title>WGS assembly of Glycine max.</title>
        <authorList>
            <person name="Schmutz J."/>
            <person name="Cannon S."/>
            <person name="Schlueter J."/>
            <person name="Ma J."/>
            <person name="Mitros T."/>
            <person name="Nelson W."/>
            <person name="Hyten D."/>
            <person name="Song Q."/>
            <person name="Thelen J."/>
            <person name="Cheng J."/>
            <person name="Xu D."/>
            <person name="Hellsten U."/>
            <person name="May G."/>
            <person name="Yu Y."/>
            <person name="Sakurai T."/>
            <person name="Umezawa T."/>
            <person name="Bhattacharyya M."/>
            <person name="Sandhu D."/>
            <person name="Valliyodan B."/>
            <person name="Lindquist E."/>
            <person name="Peto M."/>
            <person name="Grant D."/>
            <person name="Shu S."/>
            <person name="Goodstein D."/>
            <person name="Barry K."/>
            <person name="Futrell-Griggs M."/>
            <person name="Abernathy B."/>
            <person name="Du J."/>
            <person name="Tian Z."/>
            <person name="Zhu L."/>
            <person name="Gill N."/>
            <person name="Joshi T."/>
            <person name="Libault M."/>
            <person name="Sethuraman A."/>
            <person name="Zhang X."/>
            <person name="Shinozaki K."/>
            <person name="Nguyen H."/>
            <person name="Wing R."/>
            <person name="Cregan P."/>
            <person name="Specht J."/>
            <person name="Grimwood J."/>
            <person name="Rokhsar D."/>
            <person name="Stacey G."/>
            <person name="Shoemaker R."/>
            <person name="Jackson S."/>
        </authorList>
    </citation>
    <scope>NUCLEOTIDE SEQUENCE</scope>
    <source>
        <tissue evidence="1">Callus</tissue>
    </source>
</reference>
<gene>
    <name evidence="1" type="ORF">GLYMA_19G007100</name>
</gene>
<evidence type="ECO:0000313" key="1">
    <source>
        <dbReference type="EMBL" id="KRG93278.1"/>
    </source>
</evidence>
<reference evidence="2" key="2">
    <citation type="submission" date="2018-02" db="UniProtKB">
        <authorList>
            <consortium name="EnsemblPlants"/>
        </authorList>
    </citation>
    <scope>IDENTIFICATION</scope>
    <source>
        <strain evidence="2">Williams 82</strain>
    </source>
</reference>
<name>K7MVS4_SOYBN</name>
<dbReference type="EMBL" id="CM000852">
    <property type="protein sequence ID" value="KRG93278.1"/>
    <property type="molecule type" value="Genomic_DNA"/>
</dbReference>
<dbReference type="InParanoid" id="K7MVS4"/>
<keyword evidence="3" id="KW-1185">Reference proteome</keyword>
<dbReference type="AlphaFoldDB" id="K7MVS4"/>